<evidence type="ECO:0000313" key="6">
    <source>
        <dbReference type="Proteomes" id="UP001295794"/>
    </source>
</evidence>
<dbReference type="Gene3D" id="3.30.160.20">
    <property type="match status" value="1"/>
</dbReference>
<accession>A0AAD2HMT3</accession>
<evidence type="ECO:0000256" key="1">
    <source>
        <dbReference type="ARBA" id="ARBA00022884"/>
    </source>
</evidence>
<proteinExistence type="predicted"/>
<dbReference type="EMBL" id="CAVNYO010000421">
    <property type="protein sequence ID" value="CAK5278280.1"/>
    <property type="molecule type" value="Genomic_DNA"/>
</dbReference>
<evidence type="ECO:0000256" key="2">
    <source>
        <dbReference type="PROSITE-ProRule" id="PRU00266"/>
    </source>
</evidence>
<reference evidence="5" key="1">
    <citation type="submission" date="2023-11" db="EMBL/GenBank/DDBJ databases">
        <authorList>
            <person name="De Vega J J."/>
            <person name="De Vega J J."/>
        </authorList>
    </citation>
    <scope>NUCLEOTIDE SEQUENCE</scope>
</reference>
<dbReference type="SUPFAM" id="SSF69065">
    <property type="entry name" value="RNase III domain-like"/>
    <property type="match status" value="1"/>
</dbReference>
<dbReference type="InterPro" id="IPR036389">
    <property type="entry name" value="RNase_III_sf"/>
</dbReference>
<dbReference type="GO" id="GO:0003723">
    <property type="term" value="F:RNA binding"/>
    <property type="evidence" value="ECO:0007669"/>
    <property type="project" value="UniProtKB-UniRule"/>
</dbReference>
<organism evidence="5 6">
    <name type="scientific">Mycena citricolor</name>
    <dbReference type="NCBI Taxonomy" id="2018698"/>
    <lineage>
        <taxon>Eukaryota</taxon>
        <taxon>Fungi</taxon>
        <taxon>Dikarya</taxon>
        <taxon>Basidiomycota</taxon>
        <taxon>Agaricomycotina</taxon>
        <taxon>Agaricomycetes</taxon>
        <taxon>Agaricomycetidae</taxon>
        <taxon>Agaricales</taxon>
        <taxon>Marasmiineae</taxon>
        <taxon>Mycenaceae</taxon>
        <taxon>Mycena</taxon>
    </lineage>
</organism>
<dbReference type="PROSITE" id="PS50137">
    <property type="entry name" value="DS_RBD"/>
    <property type="match status" value="1"/>
</dbReference>
<dbReference type="SMART" id="SM00358">
    <property type="entry name" value="DSRM"/>
    <property type="match status" value="1"/>
</dbReference>
<comment type="caution">
    <text evidence="5">The sequence shown here is derived from an EMBL/GenBank/DDBJ whole genome shotgun (WGS) entry which is preliminary data.</text>
</comment>
<dbReference type="GO" id="GO:0004525">
    <property type="term" value="F:ribonuclease III activity"/>
    <property type="evidence" value="ECO:0007669"/>
    <property type="project" value="InterPro"/>
</dbReference>
<feature type="compositionally biased region" description="Polar residues" evidence="3">
    <location>
        <begin position="637"/>
        <end position="656"/>
    </location>
</feature>
<dbReference type="Gene3D" id="1.10.1520.10">
    <property type="entry name" value="Ribonuclease III domain"/>
    <property type="match status" value="1"/>
</dbReference>
<name>A0AAD2HMT3_9AGAR</name>
<keyword evidence="6" id="KW-1185">Reference proteome</keyword>
<feature type="region of interest" description="Disordered" evidence="3">
    <location>
        <begin position="634"/>
        <end position="658"/>
    </location>
</feature>
<feature type="domain" description="DRBM" evidence="4">
    <location>
        <begin position="658"/>
        <end position="725"/>
    </location>
</feature>
<sequence>MAEILWPYEIDQGLSPLSAKVYYNEVAPIGRALFKTSGEACLLDRGGRVSHDFAGHSDSGAHEGTRSPSSIAPRLRTMSDSRIYSRQLLSKGNGIPIFLPQPFESSPAEYRMHGTQVGDVCHIAFDGSVSVLFNVCREADDALNVMGVPAGFERLALNEPAELARRDEWVKPGSDICSAAIKKRRVDFQAGVDGNIFVPPCAGASIDIELSNTSRQIGLLVLPDGASRTDALPLKRFRKYAIKHARSWYTFASETLERDIDEDDLYLVTGFDKCTSWSVAALDNQHRVTGLSLRCTAAQVGTVGGAYSWGWETISSFANSGPSARRAGEETWRDNQTVFIRGFKVAVRSGVLGRKTGRAVSMLNLKKTDIDAMGGPRGPGLVRRLTDPASLRGLFGGGSGRMRDDDKPYHPSDMINACILESNPDVDVAVTHDTQWISVLEGVETKSFQRIASFSTASVRNTSPRSILVDGASLIANGADVFTDEPGSTVEQKRSNSRLPEIVDPQLRLQVFDELDTIEMGSFEGKFALPHETLIGLGASALELIAISLVTQNFPRLMGKPAKAIAEQIVNDASLSEIAIECEIFGISSERSSDVLRAYIGALFHEDGFSSVKNWFETLLQPYCLSAYQKLREEHSSGPSTPQKATAQQTPRTSPSGAEISQLHELMQAHQLFGDWQYKYGICRNGLPGWLVDVQVGRASGHGEGANKKIAKNEAAQDVLCKLQGLRFSSLVSPALGMESTEHSISSVDSEALRKAKKTFLRLLEDANTAKGPVKKAGLKTRSLNASEESALNDFVASFGCSMEARYLTRAEQNRVDRRRKACSYHTWFTITPEAQERFKVYSTQPTSSPAQDPSPARMIKTVVVSTSVRSTSVESTSVKQEDKACTPPSFIRSASPRCLQSSTVAEDEAQSMSVLSAKGSKVTMDLPKFDSLFDRITSAVFLLPSSTEVGEGKREQMQVAREILMEVAQEMRVARPLKRKFGQQELE</sequence>
<dbReference type="InterPro" id="IPR014720">
    <property type="entry name" value="dsRBD_dom"/>
</dbReference>
<dbReference type="GO" id="GO:0006396">
    <property type="term" value="P:RNA processing"/>
    <property type="evidence" value="ECO:0007669"/>
    <property type="project" value="InterPro"/>
</dbReference>
<keyword evidence="1 2" id="KW-0694">RNA-binding</keyword>
<dbReference type="AlphaFoldDB" id="A0AAD2HMT3"/>
<gene>
    <name evidence="5" type="ORF">MYCIT1_LOCUS27570</name>
</gene>
<dbReference type="Proteomes" id="UP001295794">
    <property type="component" value="Unassembled WGS sequence"/>
</dbReference>
<dbReference type="SUPFAM" id="SSF54768">
    <property type="entry name" value="dsRNA-binding domain-like"/>
    <property type="match status" value="1"/>
</dbReference>
<evidence type="ECO:0000259" key="4">
    <source>
        <dbReference type="PROSITE" id="PS50137"/>
    </source>
</evidence>
<evidence type="ECO:0000256" key="3">
    <source>
        <dbReference type="SAM" id="MobiDB-lite"/>
    </source>
</evidence>
<dbReference type="CDD" id="cd00593">
    <property type="entry name" value="RIBOc"/>
    <property type="match status" value="1"/>
</dbReference>
<dbReference type="InterPro" id="IPR000999">
    <property type="entry name" value="RNase_III_dom"/>
</dbReference>
<dbReference type="CDD" id="cd00048">
    <property type="entry name" value="DSRM_SF"/>
    <property type="match status" value="1"/>
</dbReference>
<evidence type="ECO:0000313" key="5">
    <source>
        <dbReference type="EMBL" id="CAK5278280.1"/>
    </source>
</evidence>
<protein>
    <recommendedName>
        <fullName evidence="4">DRBM domain-containing protein</fullName>
    </recommendedName>
</protein>